<organism evidence="1 2">
    <name type="scientific">Candidatus Anaerobiospirillum pullistercoris</name>
    <dbReference type="NCBI Taxonomy" id="2838452"/>
    <lineage>
        <taxon>Bacteria</taxon>
        <taxon>Pseudomonadati</taxon>
        <taxon>Pseudomonadota</taxon>
        <taxon>Gammaproteobacteria</taxon>
        <taxon>Aeromonadales</taxon>
        <taxon>Succinivibrionaceae</taxon>
        <taxon>Anaerobiospirillum</taxon>
    </lineage>
</organism>
<name>A0A9D1WCU7_9GAMM</name>
<sequence length="135" mass="14537">MVLAGEAALGCGICQTVLYEALQVQATKASPVTQSLDVVNESLVQMPISAAGEMLSKEHEKQPPERTYSHSGYSWIGLLEQKVKMEEGLLQNKQSSLALAQALSEVDRAQIQCSPTAMELGSVMVGFIAKTPLWS</sequence>
<evidence type="ECO:0000313" key="1">
    <source>
        <dbReference type="EMBL" id="HIX56856.1"/>
    </source>
</evidence>
<gene>
    <name evidence="1" type="ORF">H9850_05235</name>
</gene>
<reference evidence="1" key="2">
    <citation type="submission" date="2021-04" db="EMBL/GenBank/DDBJ databases">
        <authorList>
            <person name="Gilroy R."/>
        </authorList>
    </citation>
    <scope>NUCLEOTIDE SEQUENCE</scope>
    <source>
        <strain evidence="1">USASDec5-558</strain>
    </source>
</reference>
<dbReference type="AlphaFoldDB" id="A0A9D1WCU7"/>
<accession>A0A9D1WCU7</accession>
<proteinExistence type="predicted"/>
<dbReference type="EMBL" id="DXEV01000100">
    <property type="protein sequence ID" value="HIX56856.1"/>
    <property type="molecule type" value="Genomic_DNA"/>
</dbReference>
<reference evidence="1" key="1">
    <citation type="journal article" date="2021" name="PeerJ">
        <title>Extensive microbial diversity within the chicken gut microbiome revealed by metagenomics and culture.</title>
        <authorList>
            <person name="Gilroy R."/>
            <person name="Ravi A."/>
            <person name="Getino M."/>
            <person name="Pursley I."/>
            <person name="Horton D.L."/>
            <person name="Alikhan N.F."/>
            <person name="Baker D."/>
            <person name="Gharbi K."/>
            <person name="Hall N."/>
            <person name="Watson M."/>
            <person name="Adriaenssens E.M."/>
            <person name="Foster-Nyarko E."/>
            <person name="Jarju S."/>
            <person name="Secka A."/>
            <person name="Antonio M."/>
            <person name="Oren A."/>
            <person name="Chaudhuri R.R."/>
            <person name="La Ragione R."/>
            <person name="Hildebrand F."/>
            <person name="Pallen M.J."/>
        </authorList>
    </citation>
    <scope>NUCLEOTIDE SEQUENCE</scope>
    <source>
        <strain evidence="1">USASDec5-558</strain>
    </source>
</reference>
<dbReference type="Proteomes" id="UP000886829">
    <property type="component" value="Unassembled WGS sequence"/>
</dbReference>
<comment type="caution">
    <text evidence="1">The sequence shown here is derived from an EMBL/GenBank/DDBJ whole genome shotgun (WGS) entry which is preliminary data.</text>
</comment>
<protein>
    <submittedName>
        <fullName evidence="1">Uncharacterized protein</fullName>
    </submittedName>
</protein>
<evidence type="ECO:0000313" key="2">
    <source>
        <dbReference type="Proteomes" id="UP000886829"/>
    </source>
</evidence>